<dbReference type="RefSeq" id="WP_110439360.1">
    <property type="nucleotide sequence ID" value="NZ_CP046393.1"/>
</dbReference>
<proteinExistence type="predicted"/>
<evidence type="ECO:0000256" key="4">
    <source>
        <dbReference type="ARBA" id="ARBA00023306"/>
    </source>
</evidence>
<evidence type="ECO:0000313" key="6">
    <source>
        <dbReference type="Proteomes" id="UP000247565"/>
    </source>
</evidence>
<sequence length="191" mass="21639">MKTDLEDLKGLIEAYIFSQTEPVSEQSIESLLEKNSINLNPEGKATVSILDIIHSLQEDYAYRGIRLCKVAGGWQFRTAQEWTAYLVKIIARPKRLSRATMETLAVVAYHQPCTRTDIEKIRGVGLSQTVLETLLEYGLIKPCGHKSVPGRPTLWKTSKEFLTYLGLNDLNDLPKKEELFGDIPYHSLNDE</sequence>
<protein>
    <submittedName>
        <fullName evidence="5">SMC-Scp complex subunit ScpB</fullName>
    </submittedName>
</protein>
<dbReference type="Gene3D" id="1.10.10.10">
    <property type="entry name" value="Winged helix-like DNA-binding domain superfamily/Winged helix DNA-binding domain"/>
    <property type="match status" value="2"/>
</dbReference>
<dbReference type="GO" id="GO:0051301">
    <property type="term" value="P:cell division"/>
    <property type="evidence" value="ECO:0007669"/>
    <property type="project" value="UniProtKB-KW"/>
</dbReference>
<comment type="caution">
    <text evidence="5">The sequence shown here is derived from an EMBL/GenBank/DDBJ whole genome shotgun (WGS) entry which is preliminary data.</text>
</comment>
<dbReference type="OrthoDB" id="9806226at2"/>
<keyword evidence="4" id="KW-0131">Cell cycle</keyword>
<evidence type="ECO:0000256" key="2">
    <source>
        <dbReference type="ARBA" id="ARBA00022618"/>
    </source>
</evidence>
<dbReference type="InterPro" id="IPR005234">
    <property type="entry name" value="ScpB_csome_segregation"/>
</dbReference>
<name>A0A318MV61_9PROT</name>
<gene>
    <name evidence="5" type="primary">scpB</name>
    <name evidence="5" type="ORF">DK869_07285</name>
</gene>
<keyword evidence="2" id="KW-0132">Cell division</keyword>
<dbReference type="SUPFAM" id="SSF46785">
    <property type="entry name" value="Winged helix' DNA-binding domain"/>
    <property type="match status" value="2"/>
</dbReference>
<dbReference type="EMBL" id="QGLT01000004">
    <property type="protein sequence ID" value="PXY99740.1"/>
    <property type="molecule type" value="Genomic_DNA"/>
</dbReference>
<keyword evidence="3" id="KW-0159">Chromosome partition</keyword>
<dbReference type="Proteomes" id="UP000247565">
    <property type="component" value="Unassembled WGS sequence"/>
</dbReference>
<dbReference type="GO" id="GO:0051304">
    <property type="term" value="P:chromosome separation"/>
    <property type="evidence" value="ECO:0007669"/>
    <property type="project" value="InterPro"/>
</dbReference>
<keyword evidence="6" id="KW-1185">Reference proteome</keyword>
<dbReference type="InterPro" id="IPR036388">
    <property type="entry name" value="WH-like_DNA-bd_sf"/>
</dbReference>
<evidence type="ECO:0000313" key="5">
    <source>
        <dbReference type="EMBL" id="PXY99740.1"/>
    </source>
</evidence>
<dbReference type="PANTHER" id="PTHR34298">
    <property type="entry name" value="SEGREGATION AND CONDENSATION PROTEIN B"/>
    <property type="match status" value="1"/>
</dbReference>
<organism evidence="5 6">
    <name type="scientific">Commensalibacter melissae</name>
    <dbReference type="NCBI Taxonomy" id="2070537"/>
    <lineage>
        <taxon>Bacteria</taxon>
        <taxon>Pseudomonadati</taxon>
        <taxon>Pseudomonadota</taxon>
        <taxon>Alphaproteobacteria</taxon>
        <taxon>Acetobacterales</taxon>
        <taxon>Acetobacteraceae</taxon>
    </lineage>
</organism>
<dbReference type="PANTHER" id="PTHR34298:SF2">
    <property type="entry name" value="SEGREGATION AND CONDENSATION PROTEIN B"/>
    <property type="match status" value="1"/>
</dbReference>
<accession>A0A318MV61</accession>
<evidence type="ECO:0000256" key="1">
    <source>
        <dbReference type="ARBA" id="ARBA00022490"/>
    </source>
</evidence>
<reference evidence="5 6" key="1">
    <citation type="submission" date="2018-05" db="EMBL/GenBank/DDBJ databases">
        <title>Reference genomes for bee gut microbiota database.</title>
        <authorList>
            <person name="Ellegaard K.M."/>
        </authorList>
    </citation>
    <scope>NUCLEOTIDE SEQUENCE [LARGE SCALE GENOMIC DNA]</scope>
    <source>
        <strain evidence="5 6">ESL0284</strain>
    </source>
</reference>
<dbReference type="AlphaFoldDB" id="A0A318MV61"/>
<dbReference type="InterPro" id="IPR036390">
    <property type="entry name" value="WH_DNA-bd_sf"/>
</dbReference>
<dbReference type="PIRSF" id="PIRSF019345">
    <property type="entry name" value="ScpB"/>
    <property type="match status" value="1"/>
</dbReference>
<evidence type="ECO:0000256" key="3">
    <source>
        <dbReference type="ARBA" id="ARBA00022829"/>
    </source>
</evidence>
<dbReference type="NCBIfam" id="TIGR00281">
    <property type="entry name" value="SMC-Scp complex subunit ScpB"/>
    <property type="match status" value="1"/>
</dbReference>
<dbReference type="Pfam" id="PF04079">
    <property type="entry name" value="SMC_ScpB"/>
    <property type="match status" value="1"/>
</dbReference>
<keyword evidence="1" id="KW-0963">Cytoplasm</keyword>